<dbReference type="Proteomes" id="UP000035682">
    <property type="component" value="Unplaced"/>
</dbReference>
<evidence type="ECO:0000313" key="4">
    <source>
        <dbReference type="WBParaSite" id="SRAE_1000287400.1"/>
    </source>
</evidence>
<dbReference type="EMBL" id="LN609528">
    <property type="protein sequence ID" value="CEF64621.1"/>
    <property type="molecule type" value="Genomic_DNA"/>
</dbReference>
<dbReference type="WormBase" id="SRAE_1000287400">
    <property type="protein sequence ID" value="SRP11708"/>
    <property type="gene ID" value="WBGene00259491"/>
</dbReference>
<proteinExistence type="predicted"/>
<keyword evidence="3" id="KW-1185">Reference proteome</keyword>
<keyword evidence="1" id="KW-0472">Membrane</keyword>
<reference evidence="2 3" key="1">
    <citation type="submission" date="2014-09" db="EMBL/GenBank/DDBJ databases">
        <authorList>
            <person name="Martin A.A."/>
        </authorList>
    </citation>
    <scope>NUCLEOTIDE SEQUENCE</scope>
    <source>
        <strain evidence="3">ED321</strain>
        <strain evidence="2">ED321 Heterogonic</strain>
    </source>
</reference>
<keyword evidence="1" id="KW-0812">Transmembrane</keyword>
<dbReference type="RefSeq" id="XP_024503822.1">
    <property type="nucleotide sequence ID" value="XM_024650001.1"/>
</dbReference>
<keyword evidence="1" id="KW-1133">Transmembrane helix</keyword>
<evidence type="ECO:0000313" key="5">
    <source>
        <dbReference type="WormBase" id="SRAE_1000287400"/>
    </source>
</evidence>
<feature type="transmembrane region" description="Helical" evidence="1">
    <location>
        <begin position="76"/>
        <end position="100"/>
    </location>
</feature>
<name>A0A090L491_STRRB</name>
<protein>
    <submittedName>
        <fullName evidence="2 4">Uncharacterized protein</fullName>
    </submittedName>
</protein>
<gene>
    <name evidence="2 4 5" type="ORF">SRAE_1000287400</name>
</gene>
<evidence type="ECO:0000256" key="1">
    <source>
        <dbReference type="SAM" id="Phobius"/>
    </source>
</evidence>
<evidence type="ECO:0000313" key="3">
    <source>
        <dbReference type="Proteomes" id="UP000035682"/>
    </source>
</evidence>
<evidence type="ECO:0000313" key="2">
    <source>
        <dbReference type="EMBL" id="CEF64621.1"/>
    </source>
</evidence>
<organism evidence="2">
    <name type="scientific">Strongyloides ratti</name>
    <name type="common">Parasitic roundworm</name>
    <dbReference type="NCBI Taxonomy" id="34506"/>
    <lineage>
        <taxon>Eukaryota</taxon>
        <taxon>Metazoa</taxon>
        <taxon>Ecdysozoa</taxon>
        <taxon>Nematoda</taxon>
        <taxon>Chromadorea</taxon>
        <taxon>Rhabditida</taxon>
        <taxon>Tylenchina</taxon>
        <taxon>Panagrolaimomorpha</taxon>
        <taxon>Strongyloidoidea</taxon>
        <taxon>Strongyloididae</taxon>
        <taxon>Strongyloides</taxon>
    </lineage>
</organism>
<dbReference type="GeneID" id="36376986"/>
<reference evidence="4" key="2">
    <citation type="submission" date="2020-12" db="UniProtKB">
        <authorList>
            <consortium name="WormBaseParasite"/>
        </authorList>
    </citation>
    <scope>IDENTIFICATION</scope>
</reference>
<sequence length="148" mass="17675">MSLKHPSNDTYFYDDYKDKDYDFDDYDDFPISKKNFKLLIGSCYISYSLMLIFLQILLFIIFLTKKKFLANMPYKIMFHLGIYSLFQQICHFISGIYLIFNIKLQMWCGFAIGSMYESSYITSVAFVFILTINRFDSFLQSRLFLLEV</sequence>
<dbReference type="AlphaFoldDB" id="A0A090L491"/>
<dbReference type="WBParaSite" id="SRAE_1000287400.1">
    <property type="protein sequence ID" value="SRAE_1000287400.1"/>
    <property type="gene ID" value="WBGene00259491"/>
</dbReference>
<accession>A0A090L491</accession>
<dbReference type="CTD" id="36376986"/>
<feature type="transmembrane region" description="Helical" evidence="1">
    <location>
        <begin position="44"/>
        <end position="64"/>
    </location>
</feature>